<dbReference type="Proteomes" id="UP001500298">
    <property type="component" value="Unassembled WGS sequence"/>
</dbReference>
<keyword evidence="2" id="KW-1185">Reference proteome</keyword>
<comment type="caution">
    <text evidence="1">The sequence shown here is derived from an EMBL/GenBank/DDBJ whole genome shotgun (WGS) entry which is preliminary data.</text>
</comment>
<evidence type="ECO:0000313" key="2">
    <source>
        <dbReference type="Proteomes" id="UP001500298"/>
    </source>
</evidence>
<proteinExistence type="predicted"/>
<dbReference type="EMBL" id="BAABJX010000059">
    <property type="protein sequence ID" value="GAA4848908.1"/>
    <property type="molecule type" value="Genomic_DNA"/>
</dbReference>
<organism evidence="1 2">
    <name type="scientific">Algivirga pacifica</name>
    <dbReference type="NCBI Taxonomy" id="1162670"/>
    <lineage>
        <taxon>Bacteria</taxon>
        <taxon>Pseudomonadati</taxon>
        <taxon>Bacteroidota</taxon>
        <taxon>Cytophagia</taxon>
        <taxon>Cytophagales</taxon>
        <taxon>Flammeovirgaceae</taxon>
        <taxon>Algivirga</taxon>
    </lineage>
</organism>
<name>A0ABP9DNZ0_9BACT</name>
<evidence type="ECO:0008006" key="3">
    <source>
        <dbReference type="Google" id="ProtNLM"/>
    </source>
</evidence>
<evidence type="ECO:0000313" key="1">
    <source>
        <dbReference type="EMBL" id="GAA4848908.1"/>
    </source>
</evidence>
<dbReference type="RefSeq" id="WP_345374571.1">
    <property type="nucleotide sequence ID" value="NZ_BAABJX010000059.1"/>
</dbReference>
<reference evidence="2" key="1">
    <citation type="journal article" date="2019" name="Int. J. Syst. Evol. Microbiol.">
        <title>The Global Catalogue of Microorganisms (GCM) 10K type strain sequencing project: providing services to taxonomists for standard genome sequencing and annotation.</title>
        <authorList>
            <consortium name="The Broad Institute Genomics Platform"/>
            <consortium name="The Broad Institute Genome Sequencing Center for Infectious Disease"/>
            <person name="Wu L."/>
            <person name="Ma J."/>
        </authorList>
    </citation>
    <scope>NUCLEOTIDE SEQUENCE [LARGE SCALE GENOMIC DNA]</scope>
    <source>
        <strain evidence="2">JCM 18326</strain>
    </source>
</reference>
<accession>A0ABP9DNZ0</accession>
<protein>
    <recommendedName>
        <fullName evidence="3">DUF4365 domain-containing protein</fullName>
    </recommendedName>
</protein>
<gene>
    <name evidence="1" type="ORF">GCM10023331_37110</name>
</gene>
<sequence>MKVTYKEYLIEVLNEYDYSVHSTDNINSYQLEYSKGAIVQERIHPISKHGIRVKDLALEHELSSAILCEFKGATSVHKKSFYIDHDKIWICVCNAIYCLGIPNLKLIWYGQYDPATNISLLPFMDDFIIHGELEIIRINRDGEIQWKFDAPDIFITESGTENFRIHEKTIEVEDWQNTAYTIDENGIGVITMEPRFHLEVQQNKIIQWIEEWLRLLEKGSFNRAFNTILHDPYYQWTPQLMENVISNYGFPEDTIGKYRIEFPQGEDSSYAQINFWWDSSSQKKVAIIEYEVPLNGTWSDLTISFEVKENRNVFEITLNDIHVM</sequence>